<feature type="signal peptide" evidence="1">
    <location>
        <begin position="1"/>
        <end position="36"/>
    </location>
</feature>
<keyword evidence="1" id="KW-0732">Signal</keyword>
<protein>
    <recommendedName>
        <fullName evidence="4">Lipoprotein</fullName>
    </recommendedName>
</protein>
<dbReference type="EMBL" id="FMZC01000049">
    <property type="protein sequence ID" value="SDE79576.1"/>
    <property type="molecule type" value="Genomic_DNA"/>
</dbReference>
<feature type="chain" id="PRO_5011455147" description="Lipoprotein" evidence="1">
    <location>
        <begin position="37"/>
        <end position="284"/>
    </location>
</feature>
<gene>
    <name evidence="2" type="ORF">SAMN05192589_1492</name>
</gene>
<evidence type="ECO:0008006" key="4">
    <source>
        <dbReference type="Google" id="ProtNLM"/>
    </source>
</evidence>
<dbReference type="RefSeq" id="WP_139160552.1">
    <property type="nucleotide sequence ID" value="NZ_FMZC01000049.1"/>
</dbReference>
<dbReference type="OrthoDB" id="8862546at2"/>
<sequence>MTKNNPTPRFPTSPLRTGLLCLLLVLGGCASNYAPAAAPGSAAANQSMKERQRIAGEMFRERCKKSGVFIHRTVEDVEGIFVMKMRPDKINFGDQYLLDDPYGSDVTGMGYIELFLKDYYDAWLKISPGNEKTPTDRKGYAYVEAVNPADGVRYRYTGSAVEPWQTDKSYLKGYMKFVLEKSPAHGPLPRYAVTYDDISTKEERDYWIAGSSLKVVDLQTDEVIAERIGYMVDWAQGIRLGGRSPWLLAANNACPEFAPQRGATVQLTQTVRFVNKSLKPKGAK</sequence>
<accession>A0A1G7FUM4</accession>
<organism evidence="2 3">
    <name type="scientific">Paracidovorax valerianellae</name>
    <dbReference type="NCBI Taxonomy" id="187868"/>
    <lineage>
        <taxon>Bacteria</taxon>
        <taxon>Pseudomonadati</taxon>
        <taxon>Pseudomonadota</taxon>
        <taxon>Betaproteobacteria</taxon>
        <taxon>Burkholderiales</taxon>
        <taxon>Comamonadaceae</taxon>
        <taxon>Paracidovorax</taxon>
    </lineage>
</organism>
<evidence type="ECO:0000313" key="2">
    <source>
        <dbReference type="EMBL" id="SDE79576.1"/>
    </source>
</evidence>
<evidence type="ECO:0000313" key="3">
    <source>
        <dbReference type="Proteomes" id="UP000198781"/>
    </source>
</evidence>
<dbReference type="AlphaFoldDB" id="A0A1G7FUM4"/>
<dbReference type="PROSITE" id="PS51257">
    <property type="entry name" value="PROKAR_LIPOPROTEIN"/>
    <property type="match status" value="1"/>
</dbReference>
<proteinExistence type="predicted"/>
<dbReference type="STRING" id="187868.SAMN05192589_1492"/>
<reference evidence="2 3" key="1">
    <citation type="submission" date="2016-10" db="EMBL/GenBank/DDBJ databases">
        <authorList>
            <person name="de Groot N.N."/>
        </authorList>
    </citation>
    <scope>NUCLEOTIDE SEQUENCE [LARGE SCALE GENOMIC DNA]</scope>
    <source>
        <strain evidence="2 3">DSM 16619</strain>
    </source>
</reference>
<name>A0A1G7FUM4_9BURK</name>
<dbReference type="Proteomes" id="UP000198781">
    <property type="component" value="Unassembled WGS sequence"/>
</dbReference>
<evidence type="ECO:0000256" key="1">
    <source>
        <dbReference type="SAM" id="SignalP"/>
    </source>
</evidence>
<keyword evidence="3" id="KW-1185">Reference proteome</keyword>